<sequence length="47" mass="5202">FSVAYDKGNAEDPIKYFAAPENQDLGVVKYLRKPVSKMDLSPFPAPS</sequence>
<reference evidence="1 2" key="1">
    <citation type="journal article" date="2020" name="ISME J.">
        <title>Comparative genomics reveals insights into cyanobacterial evolution and habitat adaptation.</title>
        <authorList>
            <person name="Chen M.Y."/>
            <person name="Teng W.K."/>
            <person name="Zhao L."/>
            <person name="Hu C.X."/>
            <person name="Zhou Y.K."/>
            <person name="Han B.P."/>
            <person name="Song L.R."/>
            <person name="Shu W.S."/>
        </authorList>
    </citation>
    <scope>NUCLEOTIDE SEQUENCE [LARGE SCALE GENOMIC DNA]</scope>
    <source>
        <strain evidence="1 2">FACHB-838</strain>
    </source>
</reference>
<dbReference type="Proteomes" id="UP000623440">
    <property type="component" value="Unassembled WGS sequence"/>
</dbReference>
<protein>
    <submittedName>
        <fullName evidence="1">IS4 family transposase</fullName>
    </submittedName>
</protein>
<name>A0ABR8E3M3_9NOSO</name>
<keyword evidence="2" id="KW-1185">Reference proteome</keyword>
<accession>A0ABR8E3M3</accession>
<comment type="caution">
    <text evidence="1">The sequence shown here is derived from an EMBL/GenBank/DDBJ whole genome shotgun (WGS) entry which is preliminary data.</text>
</comment>
<organism evidence="1 2">
    <name type="scientific">Nostoc flagelliforme FACHB-838</name>
    <dbReference type="NCBI Taxonomy" id="2692904"/>
    <lineage>
        <taxon>Bacteria</taxon>
        <taxon>Bacillati</taxon>
        <taxon>Cyanobacteriota</taxon>
        <taxon>Cyanophyceae</taxon>
        <taxon>Nostocales</taxon>
        <taxon>Nostocaceae</taxon>
        <taxon>Nostoc</taxon>
    </lineage>
</organism>
<gene>
    <name evidence="1" type="ORF">H6G97_45500</name>
</gene>
<dbReference type="EMBL" id="JACJSI010000404">
    <property type="protein sequence ID" value="MBD2536181.1"/>
    <property type="molecule type" value="Genomic_DNA"/>
</dbReference>
<proteinExistence type="predicted"/>
<evidence type="ECO:0000313" key="1">
    <source>
        <dbReference type="EMBL" id="MBD2536181.1"/>
    </source>
</evidence>
<evidence type="ECO:0000313" key="2">
    <source>
        <dbReference type="Proteomes" id="UP000623440"/>
    </source>
</evidence>
<feature type="non-terminal residue" evidence="1">
    <location>
        <position position="1"/>
    </location>
</feature>